<name>A0A9N9BVQ1_9GLOM</name>
<protein>
    <submittedName>
        <fullName evidence="1">8611_t:CDS:1</fullName>
    </submittedName>
</protein>
<organism evidence="1 2">
    <name type="scientific">Paraglomus occultum</name>
    <dbReference type="NCBI Taxonomy" id="144539"/>
    <lineage>
        <taxon>Eukaryota</taxon>
        <taxon>Fungi</taxon>
        <taxon>Fungi incertae sedis</taxon>
        <taxon>Mucoromycota</taxon>
        <taxon>Glomeromycotina</taxon>
        <taxon>Glomeromycetes</taxon>
        <taxon>Paraglomerales</taxon>
        <taxon>Paraglomeraceae</taxon>
        <taxon>Paraglomus</taxon>
    </lineage>
</organism>
<proteinExistence type="predicted"/>
<keyword evidence="2" id="KW-1185">Reference proteome</keyword>
<dbReference type="EMBL" id="CAJVPJ010001241">
    <property type="protein sequence ID" value="CAG8582730.1"/>
    <property type="molecule type" value="Genomic_DNA"/>
</dbReference>
<evidence type="ECO:0000313" key="1">
    <source>
        <dbReference type="EMBL" id="CAG8582730.1"/>
    </source>
</evidence>
<dbReference type="Proteomes" id="UP000789572">
    <property type="component" value="Unassembled WGS sequence"/>
</dbReference>
<accession>A0A9N9BVQ1</accession>
<evidence type="ECO:0000313" key="2">
    <source>
        <dbReference type="Proteomes" id="UP000789572"/>
    </source>
</evidence>
<comment type="caution">
    <text evidence="1">The sequence shown here is derived from an EMBL/GenBank/DDBJ whole genome shotgun (WGS) entry which is preliminary data.</text>
</comment>
<gene>
    <name evidence="1" type="ORF">POCULU_LOCUS6572</name>
</gene>
<sequence length="75" mass="8426">MDVADARTPLQDGECAQQARIVGKTAVLDPVLPNATIEKLGDEDDRDLPRDRNHLHHILCADLRREEERGKEEAV</sequence>
<reference evidence="1" key="1">
    <citation type="submission" date="2021-06" db="EMBL/GenBank/DDBJ databases">
        <authorList>
            <person name="Kallberg Y."/>
            <person name="Tangrot J."/>
            <person name="Rosling A."/>
        </authorList>
    </citation>
    <scope>NUCLEOTIDE SEQUENCE</scope>
    <source>
        <strain evidence="1">IA702</strain>
    </source>
</reference>
<dbReference type="AlphaFoldDB" id="A0A9N9BVQ1"/>